<dbReference type="GO" id="GO:0003676">
    <property type="term" value="F:nucleic acid binding"/>
    <property type="evidence" value="ECO:0007669"/>
    <property type="project" value="InterPro"/>
</dbReference>
<dbReference type="EMBL" id="LR798207">
    <property type="protein sequence ID" value="CAB5178720.1"/>
    <property type="molecule type" value="Genomic_DNA"/>
</dbReference>
<reference evidence="1" key="1">
    <citation type="submission" date="2020-05" db="EMBL/GenBank/DDBJ databases">
        <authorList>
            <person name="Chiriac C."/>
            <person name="Salcher M."/>
            <person name="Ghai R."/>
            <person name="Kavagutti S V."/>
        </authorList>
    </citation>
    <scope>NUCLEOTIDE SEQUENCE</scope>
</reference>
<organism evidence="1">
    <name type="scientific">uncultured Caudovirales phage</name>
    <dbReference type="NCBI Taxonomy" id="2100421"/>
    <lineage>
        <taxon>Viruses</taxon>
        <taxon>Duplodnaviria</taxon>
        <taxon>Heunggongvirae</taxon>
        <taxon>Uroviricota</taxon>
        <taxon>Caudoviricetes</taxon>
        <taxon>Peduoviridae</taxon>
        <taxon>Maltschvirus</taxon>
        <taxon>Maltschvirus maltsch</taxon>
    </lineage>
</organism>
<accession>A0A6J7WEK8</accession>
<dbReference type="InterPro" id="IPR036397">
    <property type="entry name" value="RNaseH_sf"/>
</dbReference>
<dbReference type="GO" id="GO:0008821">
    <property type="term" value="F:crossover junction DNA endonuclease activity"/>
    <property type="evidence" value="ECO:0007669"/>
    <property type="project" value="InterPro"/>
</dbReference>
<dbReference type="Gene3D" id="3.30.420.10">
    <property type="entry name" value="Ribonuclease H-like superfamily/Ribonuclease H"/>
    <property type="match status" value="1"/>
</dbReference>
<dbReference type="PANTHER" id="PTHR36015:SF6">
    <property type="entry name" value="HOLLIDAY JUNCTION RESOLVASE MOC1, CHLOROPLASTIC-RELATED"/>
    <property type="match status" value="1"/>
</dbReference>
<dbReference type="InterPro" id="IPR045290">
    <property type="entry name" value="MOC1-like"/>
</dbReference>
<gene>
    <name evidence="1" type="ORF">UFOVP158_29</name>
</gene>
<name>A0A6J7WEK8_9CAUD</name>
<sequence length="160" mass="17194">MRVLGIDPGKTGALALWVPDSRYLEVRDMPSSPVRVAGDVRWFTEVGVTAACIEKVGGVGRQSASRSFTFGFGTGVIYGALAAFDIVPAEVTPMKWKAAFGLKRDTGETDASFKGRSRSLASELFPEYSLLFCRAKDDGRAEAALIAYYSAAQLRQGESA</sequence>
<proteinExistence type="predicted"/>
<dbReference type="InterPro" id="IPR012337">
    <property type="entry name" value="RNaseH-like_sf"/>
</dbReference>
<dbReference type="PANTHER" id="PTHR36015">
    <property type="entry name" value="HOLLIDAY JUNCTION RESOLVASE MOC1, CHLOROPLASTIC-RELATED"/>
    <property type="match status" value="1"/>
</dbReference>
<dbReference type="CDD" id="cd22992">
    <property type="entry name" value="MOC1"/>
    <property type="match status" value="1"/>
</dbReference>
<protein>
    <submittedName>
        <fullName evidence="1">Uncharacterized protein</fullName>
    </submittedName>
</protein>
<dbReference type="SUPFAM" id="SSF53098">
    <property type="entry name" value="Ribonuclease H-like"/>
    <property type="match status" value="1"/>
</dbReference>
<evidence type="ECO:0000313" key="1">
    <source>
        <dbReference type="EMBL" id="CAB5178720.1"/>
    </source>
</evidence>